<dbReference type="OrthoDB" id="5294012at2"/>
<dbReference type="PATRIC" id="fig|862908.3.peg.845"/>
<proteinExistence type="predicted"/>
<dbReference type="InterPro" id="IPR040807">
    <property type="entry name" value="DUF5522"/>
</dbReference>
<gene>
    <name evidence="1" type="ordered locus">BMS_0887</name>
</gene>
<accession>E1WX77</accession>
<dbReference type="KEGG" id="bmx:BMS_0887"/>
<name>E1WX77_HALMS</name>
<sequence length="146" mass="16271">MSELIYTNESGDQVKTSQFLKNRGSCCKTSCLHCPYNFTLNKHGLEFEQLKLESMAKAQRIIDDNSPKEENSVSASLLASAFGGAKKKDTISKFQLDSYRIVKIKDHICGVVKVGKLGVSALYLKEHFKDQGLTKDTVASFFNPEL</sequence>
<evidence type="ECO:0000313" key="2">
    <source>
        <dbReference type="Proteomes" id="UP000008963"/>
    </source>
</evidence>
<dbReference type="RefSeq" id="WP_014243563.1">
    <property type="nucleotide sequence ID" value="NC_016620.1"/>
</dbReference>
<dbReference type="Pfam" id="PF17653">
    <property type="entry name" value="DUF5522"/>
    <property type="match status" value="1"/>
</dbReference>
<dbReference type="HOGENOM" id="CLU_1774827_0_0_7"/>
<dbReference type="Proteomes" id="UP000008963">
    <property type="component" value="Chromosome"/>
</dbReference>
<evidence type="ECO:0000313" key="1">
    <source>
        <dbReference type="EMBL" id="CBW25778.1"/>
    </source>
</evidence>
<reference evidence="2" key="1">
    <citation type="journal article" date="2013" name="ISME J.">
        <title>A small predatory core genome in the divergent marine Bacteriovorax marinus SJ and the terrestrial Bdellovibrio bacteriovorus.</title>
        <authorList>
            <person name="Crossman L.C."/>
            <person name="Chen H."/>
            <person name="Cerdeno-Tarraga A.M."/>
            <person name="Brooks K."/>
            <person name="Quail M.A."/>
            <person name="Pineiro S.A."/>
            <person name="Hobley L."/>
            <person name="Sockett R.E."/>
            <person name="Bentley S.D."/>
            <person name="Parkhill J."/>
            <person name="Williams H.N."/>
            <person name="Stine O.C."/>
        </authorList>
    </citation>
    <scope>NUCLEOTIDE SEQUENCE [LARGE SCALE GENOMIC DNA]</scope>
    <source>
        <strain evidence="2">ATCC BAA-682 / DSM 15412 / SJ</strain>
    </source>
</reference>
<dbReference type="AlphaFoldDB" id="E1WX77"/>
<organism evidence="1 2">
    <name type="scientific">Halobacteriovorax marinus (strain ATCC BAA-682 / DSM 15412 / SJ)</name>
    <name type="common">Bacteriovorax marinus</name>
    <dbReference type="NCBI Taxonomy" id="862908"/>
    <lineage>
        <taxon>Bacteria</taxon>
        <taxon>Pseudomonadati</taxon>
        <taxon>Bdellovibrionota</taxon>
        <taxon>Bacteriovoracia</taxon>
        <taxon>Bacteriovoracales</taxon>
        <taxon>Halobacteriovoraceae</taxon>
        <taxon>Halobacteriovorax</taxon>
    </lineage>
</organism>
<dbReference type="EMBL" id="FQ312005">
    <property type="protein sequence ID" value="CBW25778.1"/>
    <property type="molecule type" value="Genomic_DNA"/>
</dbReference>
<keyword evidence="2" id="KW-1185">Reference proteome</keyword>
<protein>
    <submittedName>
        <fullName evidence="1">Uncharacterized protein</fullName>
    </submittedName>
</protein>